<evidence type="ECO:0000313" key="3">
    <source>
        <dbReference type="Proteomes" id="UP000249324"/>
    </source>
</evidence>
<dbReference type="AlphaFoldDB" id="A0ABD6FCV3"/>
<accession>A0ABD6FCV3</accession>
<feature type="transmembrane region" description="Helical" evidence="1">
    <location>
        <begin position="12"/>
        <end position="36"/>
    </location>
</feature>
<sequence>MTASHRRPHRMVQAAVACFAAGILGVLVILGLYAAGQTELPWWLNVAAIGLTTIGFALGLVALLREARARG</sequence>
<evidence type="ECO:0008006" key="4">
    <source>
        <dbReference type="Google" id="ProtNLM"/>
    </source>
</evidence>
<keyword evidence="1" id="KW-1133">Transmembrane helix</keyword>
<dbReference type="Proteomes" id="UP000249324">
    <property type="component" value="Unassembled WGS sequence"/>
</dbReference>
<dbReference type="EMBL" id="QGUI02000005">
    <property type="protein sequence ID" value="MFO7190817.1"/>
    <property type="molecule type" value="Genomic_DNA"/>
</dbReference>
<protein>
    <recommendedName>
        <fullName evidence="4">DUF2530 domain-containing protein</fullName>
    </recommendedName>
</protein>
<feature type="transmembrane region" description="Helical" evidence="1">
    <location>
        <begin position="42"/>
        <end position="64"/>
    </location>
</feature>
<evidence type="ECO:0000256" key="1">
    <source>
        <dbReference type="SAM" id="Phobius"/>
    </source>
</evidence>
<gene>
    <name evidence="2" type="ORF">DIU77_001030</name>
</gene>
<keyword evidence="1" id="KW-0812">Transmembrane</keyword>
<organism evidence="2 3">
    <name type="scientific">Thermocrispum agreste</name>
    <dbReference type="NCBI Taxonomy" id="37925"/>
    <lineage>
        <taxon>Bacteria</taxon>
        <taxon>Bacillati</taxon>
        <taxon>Actinomycetota</taxon>
        <taxon>Actinomycetes</taxon>
        <taxon>Pseudonocardiales</taxon>
        <taxon>Pseudonocardiaceae</taxon>
        <taxon>Thermocrispum</taxon>
    </lineage>
</organism>
<name>A0ABD6FCV3_9PSEU</name>
<proteinExistence type="predicted"/>
<reference evidence="2 3" key="1">
    <citation type="journal article" date="2021" name="BMC Genomics">
        <title>Genome-resolved metagenome and metatranscriptome analyses of thermophilic composting reveal key bacterial players and their metabolic interactions.</title>
        <authorList>
            <person name="Braga L.P.P."/>
            <person name="Pereira R.V."/>
            <person name="Martins L.F."/>
            <person name="Moura L.M.S."/>
            <person name="Sanchez F.B."/>
            <person name="Patane J.S.L."/>
            <person name="da Silva A.M."/>
            <person name="Setubal J.C."/>
        </authorList>
    </citation>
    <scope>NUCLEOTIDE SEQUENCE [LARGE SCALE GENOMIC DNA]</scope>
    <source>
        <strain evidence="2">ZC4RG45</strain>
    </source>
</reference>
<keyword evidence="1" id="KW-0472">Membrane</keyword>
<evidence type="ECO:0000313" key="2">
    <source>
        <dbReference type="EMBL" id="MFO7190817.1"/>
    </source>
</evidence>
<comment type="caution">
    <text evidence="2">The sequence shown here is derived from an EMBL/GenBank/DDBJ whole genome shotgun (WGS) entry which is preliminary data.</text>
</comment>